<dbReference type="GO" id="GO:0016787">
    <property type="term" value="F:hydrolase activity"/>
    <property type="evidence" value="ECO:0007669"/>
    <property type="project" value="InterPro"/>
</dbReference>
<reference evidence="2 3" key="1">
    <citation type="submission" date="2019-03" db="EMBL/GenBank/DDBJ databases">
        <title>Metabolic potential of uncultured bacteria and archaea associated with petroleum seepage in deep-sea sediments.</title>
        <authorList>
            <person name="Dong X."/>
            <person name="Hubert C."/>
        </authorList>
    </citation>
    <scope>NUCLEOTIDE SEQUENCE [LARGE SCALE GENOMIC DNA]</scope>
    <source>
        <strain evidence="2">E44_bin7</strain>
    </source>
</reference>
<evidence type="ECO:0000313" key="3">
    <source>
        <dbReference type="Proteomes" id="UP000316360"/>
    </source>
</evidence>
<proteinExistence type="predicted"/>
<comment type="caution">
    <text evidence="2">The sequence shown here is derived from an EMBL/GenBank/DDBJ whole genome shotgun (WGS) entry which is preliminary data.</text>
</comment>
<sequence>MKSIVNYSILMFSVLLLTTSCAHIPYRGIKGELKMVEEIKDFSPFNYAKEDFPVEVKLVRRKKGYVIKKVTFPSALPAPGENNTVRCYYYQAEKEEKLPAIVILPIAGGNYFFSKKMAKFLVRRGMNCLRLERVVRLLDREANLEIVRRRFIKTIIDAKRSIDWLVSQKEIDPERIGTTGASLGAFLSSLVAETDPRIKSSVFILGGGDLARLFSQSREKTIRSFRKRVMKKEGLTEEEFSQLVSQKLEDIDPLTYVSRLSPGTVLMINTVNDVVVPRDCTLGFWSRVGEPELIWLPFTHTASFFAFRYARGKTLQHFQRTLSVKD</sequence>
<dbReference type="AlphaFoldDB" id="A0A523RVM5"/>
<feature type="domain" description="Xaa-Pro dipeptidyl-peptidase-like" evidence="1">
    <location>
        <begin position="154"/>
        <end position="212"/>
    </location>
</feature>
<dbReference type="PANTHER" id="PTHR22946:SF0">
    <property type="entry name" value="DIENELACTONE HYDROLASE DOMAIN-CONTAINING PROTEIN"/>
    <property type="match status" value="1"/>
</dbReference>
<dbReference type="PANTHER" id="PTHR22946">
    <property type="entry name" value="DIENELACTONE HYDROLASE DOMAIN-CONTAINING PROTEIN-RELATED"/>
    <property type="match status" value="1"/>
</dbReference>
<dbReference type="PROSITE" id="PS51257">
    <property type="entry name" value="PROKAR_LIPOPROTEIN"/>
    <property type="match status" value="1"/>
</dbReference>
<dbReference type="InterPro" id="IPR000383">
    <property type="entry name" value="Xaa-Pro-like_dom"/>
</dbReference>
<organism evidence="2 3">
    <name type="scientific">Aerophobetes bacterium</name>
    <dbReference type="NCBI Taxonomy" id="2030807"/>
    <lineage>
        <taxon>Bacteria</taxon>
        <taxon>Candidatus Aerophobota</taxon>
    </lineage>
</organism>
<dbReference type="Gene3D" id="3.40.50.1820">
    <property type="entry name" value="alpha/beta hydrolase"/>
    <property type="match status" value="1"/>
</dbReference>
<protein>
    <recommendedName>
        <fullName evidence="1">Xaa-Pro dipeptidyl-peptidase-like domain-containing protein</fullName>
    </recommendedName>
</protein>
<dbReference type="InterPro" id="IPR050261">
    <property type="entry name" value="FrsA_esterase"/>
</dbReference>
<dbReference type="SUPFAM" id="SSF53474">
    <property type="entry name" value="alpha/beta-Hydrolases"/>
    <property type="match status" value="1"/>
</dbReference>
<accession>A0A523RVM5</accession>
<dbReference type="InterPro" id="IPR029058">
    <property type="entry name" value="AB_hydrolase_fold"/>
</dbReference>
<dbReference type="EMBL" id="SOKJ01000260">
    <property type="protein sequence ID" value="TET09848.1"/>
    <property type="molecule type" value="Genomic_DNA"/>
</dbReference>
<evidence type="ECO:0000313" key="2">
    <source>
        <dbReference type="EMBL" id="TET09848.1"/>
    </source>
</evidence>
<name>A0A523RVM5_UNCAE</name>
<evidence type="ECO:0000259" key="1">
    <source>
        <dbReference type="Pfam" id="PF02129"/>
    </source>
</evidence>
<dbReference type="Proteomes" id="UP000316360">
    <property type="component" value="Unassembled WGS sequence"/>
</dbReference>
<dbReference type="Pfam" id="PF02129">
    <property type="entry name" value="Peptidase_S15"/>
    <property type="match status" value="1"/>
</dbReference>
<gene>
    <name evidence="2" type="ORF">E3J84_04685</name>
</gene>